<protein>
    <submittedName>
        <fullName evidence="2">Uncharacterized protein</fullName>
    </submittedName>
</protein>
<evidence type="ECO:0000313" key="3">
    <source>
        <dbReference type="Proteomes" id="UP000319976"/>
    </source>
</evidence>
<sequence>MRTTSSQSVLTNRRGIAMIIVMLAVSTALVISLSFMQSQQTSLQIGQNVKRGQLALEAARTGATVALADMQSASWAGVQTPLTRTMLSEQDGEVSYTVTYHAVESSDTLSPLAAAFRVRVLSTGSWVPTDVSLGTVSREVEFVAELRPRLPGRTVGEGDFADVDDLADPIGDFMQLQEYAATAHDTGDSLSLNPRQRIDGDIYISGAMNFFESPDWSDSIRNEYLDSVGTVLGTADSRVHPHPLTGTVRTNSSFDSALVTDFGRVGVPSETTSTLSVPSYSNSAFTSYQVFEGGFTYSAGSIASSIPSNTTYVPTDSNPLGILYNTSNRQFGNDVVIVGTVINMRDVTVNGDRILISPPDWRGSIEGMEIDNPDLWPRLPAVITGDDFNCGGISSCTINGVVITNDDFKGSLSDYEYITNFTPIWGTATAQPSGDGKSLVSFQSSVNLSSVPSDAELAITVGSAELRYFIKSVDDAADTVTILGEAVHDSPVWVQVRPDRHRSLDVHGSVIAGSSINITAPPSWDNFSSSGWAEKFSEWESYNAWMAYYGWDSVEFATWLSSYLSWWGDGNPMQTYGMGLEPTFHIYRPSNSNCVLQPPLFRPSPGNDSGEGAGYRWEILSWKEET</sequence>
<dbReference type="EMBL" id="CP036316">
    <property type="protein sequence ID" value="QDT66975.1"/>
    <property type="molecule type" value="Genomic_DNA"/>
</dbReference>
<keyword evidence="1" id="KW-1133">Transmembrane helix</keyword>
<name>A0A517TF28_9PLAN</name>
<feature type="transmembrane region" description="Helical" evidence="1">
    <location>
        <begin position="16"/>
        <end position="36"/>
    </location>
</feature>
<keyword evidence="1" id="KW-0472">Membrane</keyword>
<reference evidence="2 3" key="1">
    <citation type="submission" date="2019-02" db="EMBL/GenBank/DDBJ databases">
        <title>Deep-cultivation of Planctomycetes and their phenomic and genomic characterization uncovers novel biology.</title>
        <authorList>
            <person name="Wiegand S."/>
            <person name="Jogler M."/>
            <person name="Boedeker C."/>
            <person name="Pinto D."/>
            <person name="Vollmers J."/>
            <person name="Rivas-Marin E."/>
            <person name="Kohn T."/>
            <person name="Peeters S.H."/>
            <person name="Heuer A."/>
            <person name="Rast P."/>
            <person name="Oberbeckmann S."/>
            <person name="Bunk B."/>
            <person name="Jeske O."/>
            <person name="Meyerdierks A."/>
            <person name="Storesund J.E."/>
            <person name="Kallscheuer N."/>
            <person name="Luecker S."/>
            <person name="Lage O.M."/>
            <person name="Pohl T."/>
            <person name="Merkel B.J."/>
            <person name="Hornburger P."/>
            <person name="Mueller R.-W."/>
            <person name="Bruemmer F."/>
            <person name="Labrenz M."/>
            <person name="Spormann A.M."/>
            <person name="Op den Camp H."/>
            <person name="Overmann J."/>
            <person name="Amann R."/>
            <person name="Jetten M.S.M."/>
            <person name="Mascher T."/>
            <person name="Medema M.H."/>
            <person name="Devos D.P."/>
            <person name="Kaster A.-K."/>
            <person name="Ovreas L."/>
            <person name="Rohde M."/>
            <person name="Galperin M.Y."/>
            <person name="Jogler C."/>
        </authorList>
    </citation>
    <scope>NUCLEOTIDE SEQUENCE [LARGE SCALE GENOMIC DNA]</scope>
    <source>
        <strain evidence="2 3">V22</strain>
    </source>
</reference>
<dbReference type="AlphaFoldDB" id="A0A517TF28"/>
<proteinExistence type="predicted"/>
<evidence type="ECO:0000256" key="1">
    <source>
        <dbReference type="SAM" id="Phobius"/>
    </source>
</evidence>
<dbReference type="Proteomes" id="UP000319976">
    <property type="component" value="Chromosome"/>
</dbReference>
<dbReference type="KEGG" id="chya:V22_42470"/>
<gene>
    <name evidence="2" type="ORF">V22_42470</name>
</gene>
<accession>A0A517TF28</accession>
<evidence type="ECO:0000313" key="2">
    <source>
        <dbReference type="EMBL" id="QDT66975.1"/>
    </source>
</evidence>
<dbReference type="RefSeq" id="WP_145266559.1">
    <property type="nucleotide sequence ID" value="NZ_CP036316.1"/>
</dbReference>
<dbReference type="OrthoDB" id="207706at2"/>
<keyword evidence="1" id="KW-0812">Transmembrane</keyword>
<keyword evidence="3" id="KW-1185">Reference proteome</keyword>
<organism evidence="2 3">
    <name type="scientific">Calycomorphotria hydatis</name>
    <dbReference type="NCBI Taxonomy" id="2528027"/>
    <lineage>
        <taxon>Bacteria</taxon>
        <taxon>Pseudomonadati</taxon>
        <taxon>Planctomycetota</taxon>
        <taxon>Planctomycetia</taxon>
        <taxon>Planctomycetales</taxon>
        <taxon>Planctomycetaceae</taxon>
        <taxon>Calycomorphotria</taxon>
    </lineage>
</organism>